<dbReference type="Pfam" id="PF04545">
    <property type="entry name" value="Sigma70_r4"/>
    <property type="match status" value="1"/>
</dbReference>
<accession>A0ABN2TE23</accession>
<dbReference type="InterPro" id="IPR000943">
    <property type="entry name" value="RNA_pol_sigma70"/>
</dbReference>
<dbReference type="NCBIfam" id="TIGR02937">
    <property type="entry name" value="sigma70-ECF"/>
    <property type="match status" value="1"/>
</dbReference>
<feature type="domain" description="RNA polymerase sigma-70 region 4" evidence="7">
    <location>
        <begin position="337"/>
        <end position="386"/>
    </location>
</feature>
<protein>
    <submittedName>
        <fullName evidence="8">Sigma-70 family RNA polymerase sigma factor</fullName>
    </submittedName>
</protein>
<comment type="caution">
    <text evidence="8">The sequence shown here is derived from an EMBL/GenBank/DDBJ whole genome shotgun (WGS) entry which is preliminary data.</text>
</comment>
<gene>
    <name evidence="8" type="ORF">GCM10009838_85620</name>
</gene>
<dbReference type="Gene3D" id="1.10.601.10">
    <property type="entry name" value="RNA Polymerase Primary Sigma Factor"/>
    <property type="match status" value="1"/>
</dbReference>
<evidence type="ECO:0000313" key="9">
    <source>
        <dbReference type="Proteomes" id="UP001499854"/>
    </source>
</evidence>
<dbReference type="InterPro" id="IPR050239">
    <property type="entry name" value="Sigma-70_RNA_pol_init_factors"/>
</dbReference>
<evidence type="ECO:0000313" key="8">
    <source>
        <dbReference type="EMBL" id="GAA2006212.1"/>
    </source>
</evidence>
<evidence type="ECO:0000259" key="6">
    <source>
        <dbReference type="Pfam" id="PF04542"/>
    </source>
</evidence>
<dbReference type="PANTHER" id="PTHR30603">
    <property type="entry name" value="RNA POLYMERASE SIGMA FACTOR RPO"/>
    <property type="match status" value="1"/>
</dbReference>
<evidence type="ECO:0000256" key="3">
    <source>
        <dbReference type="ARBA" id="ARBA00023125"/>
    </source>
</evidence>
<dbReference type="PANTHER" id="PTHR30603:SF47">
    <property type="entry name" value="RNA POLYMERASE SIGMA FACTOR SIGD, CHLOROPLASTIC"/>
    <property type="match status" value="1"/>
</dbReference>
<dbReference type="SUPFAM" id="SSF88946">
    <property type="entry name" value="Sigma2 domain of RNA polymerase sigma factors"/>
    <property type="match status" value="1"/>
</dbReference>
<dbReference type="PRINTS" id="PR00046">
    <property type="entry name" value="SIGMA70FCT"/>
</dbReference>
<keyword evidence="9" id="KW-1185">Reference proteome</keyword>
<feature type="domain" description="RNA polymerase sigma-70 region 2" evidence="6">
    <location>
        <begin position="162"/>
        <end position="230"/>
    </location>
</feature>
<keyword evidence="4" id="KW-0804">Transcription</keyword>
<dbReference type="InterPro" id="IPR013325">
    <property type="entry name" value="RNA_pol_sigma_r2"/>
</dbReference>
<evidence type="ECO:0000256" key="1">
    <source>
        <dbReference type="ARBA" id="ARBA00023015"/>
    </source>
</evidence>
<reference evidence="8 9" key="1">
    <citation type="journal article" date="2019" name="Int. J. Syst. Evol. Microbiol.">
        <title>The Global Catalogue of Microorganisms (GCM) 10K type strain sequencing project: providing services to taxonomists for standard genome sequencing and annotation.</title>
        <authorList>
            <consortium name="The Broad Institute Genomics Platform"/>
            <consortium name="The Broad Institute Genome Sequencing Center for Infectious Disease"/>
            <person name="Wu L."/>
            <person name="Ma J."/>
        </authorList>
    </citation>
    <scope>NUCLEOTIDE SEQUENCE [LARGE SCALE GENOMIC DNA]</scope>
    <source>
        <strain evidence="8 9">JCM 16013</strain>
    </source>
</reference>
<proteinExistence type="predicted"/>
<dbReference type="EMBL" id="BAAAQM010000090">
    <property type="protein sequence ID" value="GAA2006212.1"/>
    <property type="molecule type" value="Genomic_DNA"/>
</dbReference>
<sequence>MGVLSAGREARGGYAVEEAAVAGCVAALVEDFERIGSLTREHVHTVASRRGLEPHEVVKVVRELEALALLPTSTAPRPDLDGQGDISGPSETDNVTTSTDAVMPDKLFNHGILTPAEESSLGHRIQLGQKAAAAAAECPGSKQTPDAGALISDGIAARNEFVVSNTRLVNSIAIRHMGHAATMTQQDVFQAGVLGVIRAAEKFDPSLGYKFSTYATWWIRQSITRAIANEDTLIRLPVHVVEQVRRLESYAREFEIRNSRPPDLVDLAEGLSMEIGHVKALIDWSMPVARLDKVVDSGIEVGSTLGELVLSEVEPSPERQVMLRMLAEQIAVRLTNKLDQRSAHILRLRFGLETGEEMTLEAIGEIWGVTRERIRQLEKKALDVLRMDTELVALVRDYLSEGEV</sequence>
<organism evidence="8 9">
    <name type="scientific">Catenulispora subtropica</name>
    <dbReference type="NCBI Taxonomy" id="450798"/>
    <lineage>
        <taxon>Bacteria</taxon>
        <taxon>Bacillati</taxon>
        <taxon>Actinomycetota</taxon>
        <taxon>Actinomycetes</taxon>
        <taxon>Catenulisporales</taxon>
        <taxon>Catenulisporaceae</taxon>
        <taxon>Catenulispora</taxon>
    </lineage>
</organism>
<evidence type="ECO:0000256" key="2">
    <source>
        <dbReference type="ARBA" id="ARBA00023082"/>
    </source>
</evidence>
<dbReference type="InterPro" id="IPR013324">
    <property type="entry name" value="RNA_pol_sigma_r3/r4-like"/>
</dbReference>
<keyword evidence="3" id="KW-0238">DNA-binding</keyword>
<dbReference type="InterPro" id="IPR007630">
    <property type="entry name" value="RNA_pol_sigma70_r4"/>
</dbReference>
<evidence type="ECO:0000256" key="4">
    <source>
        <dbReference type="ARBA" id="ARBA00023163"/>
    </source>
</evidence>
<feature type="region of interest" description="Disordered" evidence="5">
    <location>
        <begin position="73"/>
        <end position="96"/>
    </location>
</feature>
<name>A0ABN2TE23_9ACTN</name>
<dbReference type="Gene3D" id="1.10.10.10">
    <property type="entry name" value="Winged helix-like DNA-binding domain superfamily/Winged helix DNA-binding domain"/>
    <property type="match status" value="2"/>
</dbReference>
<dbReference type="Pfam" id="PF04542">
    <property type="entry name" value="Sigma70_r2"/>
    <property type="match status" value="1"/>
</dbReference>
<dbReference type="InterPro" id="IPR014284">
    <property type="entry name" value="RNA_pol_sigma-70_dom"/>
</dbReference>
<dbReference type="SUPFAM" id="SSF88659">
    <property type="entry name" value="Sigma3 and sigma4 domains of RNA polymerase sigma factors"/>
    <property type="match status" value="2"/>
</dbReference>
<dbReference type="Proteomes" id="UP001499854">
    <property type="component" value="Unassembled WGS sequence"/>
</dbReference>
<dbReference type="CDD" id="cd06171">
    <property type="entry name" value="Sigma70_r4"/>
    <property type="match status" value="1"/>
</dbReference>
<dbReference type="InterPro" id="IPR007627">
    <property type="entry name" value="RNA_pol_sigma70_r2"/>
</dbReference>
<evidence type="ECO:0000256" key="5">
    <source>
        <dbReference type="SAM" id="MobiDB-lite"/>
    </source>
</evidence>
<evidence type="ECO:0000259" key="7">
    <source>
        <dbReference type="Pfam" id="PF04545"/>
    </source>
</evidence>
<dbReference type="InterPro" id="IPR036388">
    <property type="entry name" value="WH-like_DNA-bd_sf"/>
</dbReference>
<keyword evidence="1" id="KW-0805">Transcription regulation</keyword>
<keyword evidence="2" id="KW-0731">Sigma factor</keyword>